<dbReference type="InterPro" id="IPR002156">
    <property type="entry name" value="RNaseH_domain"/>
</dbReference>
<feature type="compositionally biased region" description="Basic and acidic residues" evidence="1">
    <location>
        <begin position="1"/>
        <end position="29"/>
    </location>
</feature>
<dbReference type="Pfam" id="PF03372">
    <property type="entry name" value="Exo_endo_phos"/>
    <property type="match status" value="1"/>
</dbReference>
<accession>A0A2N9FW11</accession>
<feature type="domain" description="RNase H type-1" evidence="2">
    <location>
        <begin position="1726"/>
        <end position="1856"/>
    </location>
</feature>
<evidence type="ECO:0000313" key="3">
    <source>
        <dbReference type="EMBL" id="SPC94827.1"/>
    </source>
</evidence>
<feature type="compositionally biased region" description="Polar residues" evidence="1">
    <location>
        <begin position="419"/>
        <end position="455"/>
    </location>
</feature>
<dbReference type="GO" id="GO:0004523">
    <property type="term" value="F:RNA-DNA hybrid ribonuclease activity"/>
    <property type="evidence" value="ECO:0007669"/>
    <property type="project" value="InterPro"/>
</dbReference>
<dbReference type="PANTHER" id="PTHR33116:SF78">
    <property type="entry name" value="OS12G0587133 PROTEIN"/>
    <property type="match status" value="1"/>
</dbReference>
<dbReference type="InterPro" id="IPR036397">
    <property type="entry name" value="RNaseH_sf"/>
</dbReference>
<dbReference type="EMBL" id="OIVN01001514">
    <property type="protein sequence ID" value="SPC94827.1"/>
    <property type="molecule type" value="Genomic_DNA"/>
</dbReference>
<dbReference type="Pfam" id="PF13456">
    <property type="entry name" value="RVT_3"/>
    <property type="match status" value="1"/>
</dbReference>
<protein>
    <recommendedName>
        <fullName evidence="2">RNase H type-1 domain-containing protein</fullName>
    </recommendedName>
</protein>
<feature type="compositionally biased region" description="Basic and acidic residues" evidence="1">
    <location>
        <begin position="394"/>
        <end position="403"/>
    </location>
</feature>
<dbReference type="InterPro" id="IPR036691">
    <property type="entry name" value="Endo/exonu/phosph_ase_sf"/>
</dbReference>
<proteinExistence type="predicted"/>
<dbReference type="Gene3D" id="3.60.10.10">
    <property type="entry name" value="Endonuclease/exonuclease/phosphatase"/>
    <property type="match status" value="1"/>
</dbReference>
<dbReference type="PROSITE" id="PS50879">
    <property type="entry name" value="RNASE_H_1"/>
    <property type="match status" value="1"/>
</dbReference>
<dbReference type="Pfam" id="PF13966">
    <property type="entry name" value="zf-RVT"/>
    <property type="match status" value="1"/>
</dbReference>
<dbReference type="CDD" id="cd06222">
    <property type="entry name" value="RNase_H_like"/>
    <property type="match status" value="1"/>
</dbReference>
<dbReference type="GO" id="GO:0003676">
    <property type="term" value="F:nucleic acid binding"/>
    <property type="evidence" value="ECO:0007669"/>
    <property type="project" value="InterPro"/>
</dbReference>
<sequence length="1890" mass="211683">MDTDMSDRPKVKLRATGDKSGHPFEDGKSGSRSNKKMKDTHLIQSGEMDTDQVPTVGGAALENKDPISPLGVRIGVSYKESLLGELPGAYEQAFFGHGMEDDAGIISNEDEDIEPPEEGEVIVKFSKELKQQIREPWSTSLIIKVFGRSVGYMFPVNKLKFLWKAAGNFSCVDLGLGFFLVRFDSRDGFEDVLKGGPWFIGEYFLSLRPWVPDFRASEAIVSSMAVWVRLPELPVEYYQKDSLMHIGKGIGPVLRVDYNTAAGTRGRFAHICIQLDLDKPLAFYASIVGKLAIGLIVVLVGAQRTLPQPPHRLMLARLRKKKQITLGLGCWCKGGKDKTAMPKIVERQCHKSAKAAGVDANTGKDKLDREGRLPRNGLSKHQVKNSALSNGKKVQLEEPRKNDSSVLPLSDPAGPSSHLEAQTSLKYQNQTSLQSQAHIQSPEQVSKPSFSSVPQGPTKWKIILKGQTILITEDIIELIRKDPLHVWGWYETEIAQAWAEISPAIPTVDSLDHPLLTDMVWLQEISPFWNFQTDIPRIDGVHCPVRIRSQPSPELRFTQFLEEMAQAAKCIPRFAIIIQCSEKSSEGFLSYKFAMEATLNNLWEMWPEKAWNAMEAEGSLFPSTNPPFMSINEIGVNVLTWNCRGVLNPCFRRALLDLLRINSPAILVLTETRLGGNRAVDLAKTLPFDGFLCTNTIGYAGGIWVMWSSDLVEVEHLCSTEQEIHVSVKVRGSNTLWLLSAIYASPRRSERRILWNNLSVIADLHNLPWVMVGDFNDILSCDEKWGGNRPVASRIREFRDCLNSCSMIDMGFSGPKYTWSNCHDFSSLIMERLDRVVANSDWRLLFPDASVTHLPRTHSDHCPLLLSLCPVHSCSFPRPFRFENMWLSHPDFINVVIRAWASPVSNLAGTFAIFTALVSVWNKLVFGNIFQRKKRVLARMSGVQGALASNPSDSLSRLEKSLREQYLNILNLEEDFWALKSRVGWVVDGDRNTKFFHTSTIARRRHNKIDRIRNCVGDWITDPVLISQHIQNGFSELFTTSHVSSLDGICLPLWAPRISDAEALILLSPVTASDVKDSLWSFKPFKAPGPDGLHPGFFQRCWPQVGESIVKEVCQVFSSGRMPEYLNKTLIALIPKCNGPETLNQFRPISLCNTVYKIVTKIIVNRIRPLLSNLISPFQTAFIPGRRGVDNVIIAQELIHSLHKKKDDLLLCAEASASCCHTIARVLDDFCSHSGQKINLTKSKGFFSPNVAPHMRQQLCDILGVASTPDLGKYLGFPLRLNGRNARDFRFIVDKVQSKLSSWKSKLLSPAGRVVLIQAVTSSIPAYYMQNAALPSSICSELDKLNRDFLWGSNEEKKKMHMVGWDKICRPKKDGGLGLYSAKPRNIALLAKLNWRLVEEKDSLWAKTLLAKYCPNGPLDINERTSRSGSSNWRGLKMGHEIFRKGIRWVVRNGHSVSFWHDNWVGNKPLREVIQGPIPPLEECFCVVDVIEGVGFWDFSKISFNLPDNIRDAIRAVNVCSLSNQEDSIAWDSSDGGFSLGQAYQLARKHQNVVNRPNNSMWLWKVKTSPRILFFLWQCYHDSVPVRDTLASRGLNITPSCPRCLGQNETLIHLLRDCPDSVAFWHTIKIPPPCVNAFSSSCADWLLANCSSTVLHADSIPWQTVFAFGVWTLWIRRNQVVFKAGSTLPDPVVCVFSHAAEFFYLMDFKQSSKNLVPILVKWIPPPVNWAKLNTDGSVMGESGLAGGGGVIRNYLGNWVGGFSRSIGITTSVQAELRALKDGLQLALDLEIPNLEIEMDSTVAVKLLHSTNSPNAFLSSIVNDCRYLLERFEAYTLKHIYREANGCADLLAKAGCDQHSDFLLYTSAPAHVLEALDFDISVATRTRLVSA</sequence>
<evidence type="ECO:0000256" key="1">
    <source>
        <dbReference type="SAM" id="MobiDB-lite"/>
    </source>
</evidence>
<dbReference type="SUPFAM" id="SSF53098">
    <property type="entry name" value="Ribonuclease H-like"/>
    <property type="match status" value="1"/>
</dbReference>
<dbReference type="InterPro" id="IPR044730">
    <property type="entry name" value="RNase_H-like_dom_plant"/>
</dbReference>
<dbReference type="SUPFAM" id="SSF56219">
    <property type="entry name" value="DNase I-like"/>
    <property type="match status" value="1"/>
</dbReference>
<evidence type="ECO:0000259" key="2">
    <source>
        <dbReference type="PROSITE" id="PS50879"/>
    </source>
</evidence>
<name>A0A2N9FW11_FAGSY</name>
<reference evidence="3" key="1">
    <citation type="submission" date="2018-02" db="EMBL/GenBank/DDBJ databases">
        <authorList>
            <person name="Cohen D.B."/>
            <person name="Kent A.D."/>
        </authorList>
    </citation>
    <scope>NUCLEOTIDE SEQUENCE</scope>
</reference>
<feature type="region of interest" description="Disordered" evidence="1">
    <location>
        <begin position="351"/>
        <end position="455"/>
    </location>
</feature>
<dbReference type="InterPro" id="IPR005135">
    <property type="entry name" value="Endo/exonuclease/phosphatase"/>
</dbReference>
<feature type="region of interest" description="Disordered" evidence="1">
    <location>
        <begin position="1"/>
        <end position="52"/>
    </location>
</feature>
<dbReference type="Pfam" id="PF14111">
    <property type="entry name" value="DUF4283"/>
    <property type="match status" value="1"/>
</dbReference>
<gene>
    <name evidence="3" type="ORF">FSB_LOCUS22709</name>
</gene>
<dbReference type="InterPro" id="IPR012337">
    <property type="entry name" value="RNaseH-like_sf"/>
</dbReference>
<dbReference type="Gene3D" id="3.30.420.10">
    <property type="entry name" value="Ribonuclease H-like superfamily/Ribonuclease H"/>
    <property type="match status" value="1"/>
</dbReference>
<organism evidence="3">
    <name type="scientific">Fagus sylvatica</name>
    <name type="common">Beechnut</name>
    <dbReference type="NCBI Taxonomy" id="28930"/>
    <lineage>
        <taxon>Eukaryota</taxon>
        <taxon>Viridiplantae</taxon>
        <taxon>Streptophyta</taxon>
        <taxon>Embryophyta</taxon>
        <taxon>Tracheophyta</taxon>
        <taxon>Spermatophyta</taxon>
        <taxon>Magnoliopsida</taxon>
        <taxon>eudicotyledons</taxon>
        <taxon>Gunneridae</taxon>
        <taxon>Pentapetalae</taxon>
        <taxon>rosids</taxon>
        <taxon>fabids</taxon>
        <taxon>Fagales</taxon>
        <taxon>Fagaceae</taxon>
        <taxon>Fagus</taxon>
    </lineage>
</organism>
<dbReference type="PANTHER" id="PTHR33116">
    <property type="entry name" value="REVERSE TRANSCRIPTASE ZINC-BINDING DOMAIN-CONTAINING PROTEIN-RELATED-RELATED"/>
    <property type="match status" value="1"/>
</dbReference>
<dbReference type="InterPro" id="IPR026960">
    <property type="entry name" value="RVT-Znf"/>
</dbReference>
<dbReference type="CDD" id="cd01650">
    <property type="entry name" value="RT_nLTR_like"/>
    <property type="match status" value="1"/>
</dbReference>
<feature type="compositionally biased region" description="Basic and acidic residues" evidence="1">
    <location>
        <begin position="362"/>
        <end position="373"/>
    </location>
</feature>
<dbReference type="InterPro" id="IPR025558">
    <property type="entry name" value="DUF4283"/>
</dbReference>